<organism evidence="1 2">
    <name type="scientific">Streptomyces finlayi</name>
    <dbReference type="NCBI Taxonomy" id="67296"/>
    <lineage>
        <taxon>Bacteria</taxon>
        <taxon>Bacillati</taxon>
        <taxon>Actinomycetota</taxon>
        <taxon>Actinomycetes</taxon>
        <taxon>Kitasatosporales</taxon>
        <taxon>Streptomycetaceae</taxon>
        <taxon>Streptomyces</taxon>
    </lineage>
</organism>
<comment type="caution">
    <text evidence="1">The sequence shown here is derived from an EMBL/GenBank/DDBJ whole genome shotgun (WGS) entry which is preliminary data.</text>
</comment>
<protein>
    <submittedName>
        <fullName evidence="1">Uncharacterized protein</fullName>
    </submittedName>
</protein>
<dbReference type="AlphaFoldDB" id="A0A918X9B6"/>
<reference evidence="1" key="2">
    <citation type="submission" date="2020-09" db="EMBL/GenBank/DDBJ databases">
        <authorList>
            <person name="Sun Q."/>
            <person name="Ohkuma M."/>
        </authorList>
    </citation>
    <scope>NUCLEOTIDE SEQUENCE</scope>
    <source>
        <strain evidence="1">JCM 4637</strain>
    </source>
</reference>
<sequence length="199" mass="21572">MPVPLLTTARRTAALLGVGWSAAPDPHWPRAALLTCPRPGQDPYQVRISDEDGRLVVYGLFDNHGDNRLNGITTPTISVTADMPARQLPRHLVAHLRRRFLPDYDTALGLAAETHARYKAQAAARDATVQLLLDAMPGSWVGPVTASTDRPSVHAPSQDPEDIGITAHIERHGDRVGLGLRNLTPEQAAQICRQLAPGQ</sequence>
<accession>A0A918X9B6</accession>
<dbReference type="Proteomes" id="UP000638353">
    <property type="component" value="Unassembled WGS sequence"/>
</dbReference>
<gene>
    <name evidence="1" type="ORF">GCM10010334_81710</name>
</gene>
<dbReference type="EMBL" id="BMVC01000031">
    <property type="protein sequence ID" value="GHD18678.1"/>
    <property type="molecule type" value="Genomic_DNA"/>
</dbReference>
<evidence type="ECO:0000313" key="2">
    <source>
        <dbReference type="Proteomes" id="UP000638353"/>
    </source>
</evidence>
<dbReference type="RefSeq" id="WP_189828380.1">
    <property type="nucleotide sequence ID" value="NZ_BMVC01000031.1"/>
</dbReference>
<name>A0A918X9B6_9ACTN</name>
<reference evidence="1" key="1">
    <citation type="journal article" date="2014" name="Int. J. Syst. Evol. Microbiol.">
        <title>Complete genome sequence of Corynebacterium casei LMG S-19264T (=DSM 44701T), isolated from a smear-ripened cheese.</title>
        <authorList>
            <consortium name="US DOE Joint Genome Institute (JGI-PGF)"/>
            <person name="Walter F."/>
            <person name="Albersmeier A."/>
            <person name="Kalinowski J."/>
            <person name="Ruckert C."/>
        </authorList>
    </citation>
    <scope>NUCLEOTIDE SEQUENCE</scope>
    <source>
        <strain evidence="1">JCM 4637</strain>
    </source>
</reference>
<evidence type="ECO:0000313" key="1">
    <source>
        <dbReference type="EMBL" id="GHD18678.1"/>
    </source>
</evidence>
<proteinExistence type="predicted"/>